<organism evidence="2 3">
    <name type="scientific">Actinocrispum wychmicini</name>
    <dbReference type="NCBI Taxonomy" id="1213861"/>
    <lineage>
        <taxon>Bacteria</taxon>
        <taxon>Bacillati</taxon>
        <taxon>Actinomycetota</taxon>
        <taxon>Actinomycetes</taxon>
        <taxon>Pseudonocardiales</taxon>
        <taxon>Pseudonocardiaceae</taxon>
        <taxon>Actinocrispum</taxon>
    </lineage>
</organism>
<evidence type="ECO:0000313" key="3">
    <source>
        <dbReference type="Proteomes" id="UP000295680"/>
    </source>
</evidence>
<feature type="transmembrane region" description="Helical" evidence="1">
    <location>
        <begin position="124"/>
        <end position="144"/>
    </location>
</feature>
<keyword evidence="1" id="KW-1133">Transmembrane helix</keyword>
<gene>
    <name evidence="2" type="ORF">EV192_104272</name>
</gene>
<keyword evidence="1" id="KW-0812">Transmembrane</keyword>
<evidence type="ECO:0000313" key="2">
    <source>
        <dbReference type="EMBL" id="TCO59430.1"/>
    </source>
</evidence>
<dbReference type="Proteomes" id="UP000295680">
    <property type="component" value="Unassembled WGS sequence"/>
</dbReference>
<dbReference type="AlphaFoldDB" id="A0A4V2S7D0"/>
<reference evidence="2 3" key="1">
    <citation type="submission" date="2019-03" db="EMBL/GenBank/DDBJ databases">
        <title>Genomic Encyclopedia of Type Strains, Phase IV (KMG-IV): sequencing the most valuable type-strain genomes for metagenomic binning, comparative biology and taxonomic classification.</title>
        <authorList>
            <person name="Goeker M."/>
        </authorList>
    </citation>
    <scope>NUCLEOTIDE SEQUENCE [LARGE SCALE GENOMIC DNA]</scope>
    <source>
        <strain evidence="2 3">DSM 45934</strain>
    </source>
</reference>
<keyword evidence="3" id="KW-1185">Reference proteome</keyword>
<dbReference type="EMBL" id="SLWS01000004">
    <property type="protein sequence ID" value="TCO59430.1"/>
    <property type="molecule type" value="Genomic_DNA"/>
</dbReference>
<sequence length="232" mass="23989">MSEVGNGESNAMVTTGASPDVTRLFSAAIRPSTAANCEPNMYCPSVTPTHSLAKLVPLDACRPVGHPSDTSPDKAIELPAPTMTVAARANTALEVVNRIGNVLATAVAGVVAAMAAVVSATFAIGGPISLSIVAIGGLIVAVTGKEAAMKKLQSVELYSWVRKTRSEEALKARLRKQSAAFEQELADAFTKAFTSSAKDRLADSVSGAVEEHLKMLADQAEVLISMPAPPSS</sequence>
<proteinExistence type="predicted"/>
<protein>
    <submittedName>
        <fullName evidence="2">Uncharacterized protein</fullName>
    </submittedName>
</protein>
<name>A0A4V2S7D0_9PSEU</name>
<evidence type="ECO:0000256" key="1">
    <source>
        <dbReference type="SAM" id="Phobius"/>
    </source>
</evidence>
<feature type="transmembrane region" description="Helical" evidence="1">
    <location>
        <begin position="99"/>
        <end position="118"/>
    </location>
</feature>
<keyword evidence="1" id="KW-0472">Membrane</keyword>
<accession>A0A4V2S7D0</accession>
<comment type="caution">
    <text evidence="2">The sequence shown here is derived from an EMBL/GenBank/DDBJ whole genome shotgun (WGS) entry which is preliminary data.</text>
</comment>